<protein>
    <recommendedName>
        <fullName evidence="4">TM2 domain-containing protein</fullName>
    </recommendedName>
</protein>
<name>A0A1F4U3B1_UNCSA</name>
<dbReference type="Proteomes" id="UP000179242">
    <property type="component" value="Unassembled WGS sequence"/>
</dbReference>
<dbReference type="AlphaFoldDB" id="A0A1F4U3B1"/>
<evidence type="ECO:0000256" key="1">
    <source>
        <dbReference type="SAM" id="SignalP"/>
    </source>
</evidence>
<evidence type="ECO:0008006" key="4">
    <source>
        <dbReference type="Google" id="ProtNLM"/>
    </source>
</evidence>
<accession>A0A1F4U3B1</accession>
<keyword evidence="1" id="KW-0732">Signal</keyword>
<proteinExistence type="predicted"/>
<comment type="caution">
    <text evidence="2">The sequence shown here is derived from an EMBL/GenBank/DDBJ whole genome shotgun (WGS) entry which is preliminary data.</text>
</comment>
<reference evidence="2 3" key="1">
    <citation type="journal article" date="2016" name="Nat. Commun.">
        <title>Thousands of microbial genomes shed light on interconnected biogeochemical processes in an aquifer system.</title>
        <authorList>
            <person name="Anantharaman K."/>
            <person name="Brown C.T."/>
            <person name="Hug L.A."/>
            <person name="Sharon I."/>
            <person name="Castelle C.J."/>
            <person name="Probst A.J."/>
            <person name="Thomas B.C."/>
            <person name="Singh A."/>
            <person name="Wilkins M.J."/>
            <person name="Karaoz U."/>
            <person name="Brodie E.L."/>
            <person name="Williams K.H."/>
            <person name="Hubbard S.S."/>
            <person name="Banfield J.F."/>
        </authorList>
    </citation>
    <scope>NUCLEOTIDE SEQUENCE [LARGE SCALE GENOMIC DNA]</scope>
</reference>
<evidence type="ECO:0000313" key="2">
    <source>
        <dbReference type="EMBL" id="OGC39369.1"/>
    </source>
</evidence>
<feature type="signal peptide" evidence="1">
    <location>
        <begin position="1"/>
        <end position="24"/>
    </location>
</feature>
<gene>
    <name evidence="2" type="ORF">A2438_06600</name>
</gene>
<dbReference type="EMBL" id="MEUJ01000009">
    <property type="protein sequence ID" value="OGC39369.1"/>
    <property type="molecule type" value="Genomic_DNA"/>
</dbReference>
<organism evidence="2 3">
    <name type="scientific">candidate division WOR-1 bacterium RIFOXYC2_FULL_46_14</name>
    <dbReference type="NCBI Taxonomy" id="1802587"/>
    <lineage>
        <taxon>Bacteria</taxon>
        <taxon>Bacillati</taxon>
        <taxon>Saganbacteria</taxon>
    </lineage>
</organism>
<sequence>MKKKITFFLLLTFIVVIAGNMVHAEDKKDLYQLSAYQSESKNPTVAVMGAWFFPSVGHAYAGDWIRGLPFLVINLAIPVSMAYGASGALLSYSFVGTKIWEFVDAYSTAEDSNQKLIAGMSNPNVRAPLTAKTSLAEDGFLEEGFVSGEVAAESKDVQDKITALEKKYDQQFDLLFKRLKLSKAEVAEKKD</sequence>
<feature type="chain" id="PRO_5009514712" description="TM2 domain-containing protein" evidence="1">
    <location>
        <begin position="25"/>
        <end position="191"/>
    </location>
</feature>
<evidence type="ECO:0000313" key="3">
    <source>
        <dbReference type="Proteomes" id="UP000179242"/>
    </source>
</evidence>